<dbReference type="AlphaFoldDB" id="A0A2I1HAH1"/>
<dbReference type="VEuPathDB" id="FungiDB:RhiirA1_487225"/>
<dbReference type="VEuPathDB" id="FungiDB:RhiirFUN_002290"/>
<gene>
    <name evidence="1" type="ORF">RhiirA4_475702</name>
</gene>
<dbReference type="VEuPathDB" id="FungiDB:FUN_011805"/>
<evidence type="ECO:0000313" key="1">
    <source>
        <dbReference type="EMBL" id="PKY55883.1"/>
    </source>
</evidence>
<evidence type="ECO:0000313" key="2">
    <source>
        <dbReference type="Proteomes" id="UP000234323"/>
    </source>
</evidence>
<proteinExistence type="predicted"/>
<dbReference type="Proteomes" id="UP000234323">
    <property type="component" value="Unassembled WGS sequence"/>
</dbReference>
<reference evidence="1 2" key="1">
    <citation type="submission" date="2015-10" db="EMBL/GenBank/DDBJ databases">
        <title>Genome analyses suggest a sexual origin of heterokaryosis in a supposedly ancient asexual fungus.</title>
        <authorList>
            <person name="Ropars J."/>
            <person name="Sedzielewska K."/>
            <person name="Noel J."/>
            <person name="Charron P."/>
            <person name="Farinelli L."/>
            <person name="Marton T."/>
            <person name="Kruger M."/>
            <person name="Pelin A."/>
            <person name="Brachmann A."/>
            <person name="Corradi N."/>
        </authorList>
    </citation>
    <scope>NUCLEOTIDE SEQUENCE [LARGE SCALE GENOMIC DNA]</scope>
    <source>
        <strain evidence="1 2">A4</strain>
    </source>
</reference>
<keyword evidence="2" id="KW-1185">Reference proteome</keyword>
<sequence>MLYLIVTVTEGVRVYVCQNKVDKWVEVSDGLNSDLKIMEVLGYNHVNFSLLIESMRDINPPSFPDAFDIIMRNTQQLKLPQHCTEYTRRDLLYNKIIDLLCNHKVGWKGGIHQTLGKEFVTRVANALWYIDPYLKLLQSHSYHMPAFFKELATYASDNTDRNTYNLAYYTSHHKKESISHQKLRIIRTLYRSTLGK</sequence>
<comment type="caution">
    <text evidence="1">The sequence shown here is derived from an EMBL/GenBank/DDBJ whole genome shotgun (WGS) entry which is preliminary data.</text>
</comment>
<dbReference type="EMBL" id="LLXI01001996">
    <property type="protein sequence ID" value="PKY55883.1"/>
    <property type="molecule type" value="Genomic_DNA"/>
</dbReference>
<organism evidence="1 2">
    <name type="scientific">Rhizophagus irregularis</name>
    <dbReference type="NCBI Taxonomy" id="588596"/>
    <lineage>
        <taxon>Eukaryota</taxon>
        <taxon>Fungi</taxon>
        <taxon>Fungi incertae sedis</taxon>
        <taxon>Mucoromycota</taxon>
        <taxon>Glomeromycotina</taxon>
        <taxon>Glomeromycetes</taxon>
        <taxon>Glomerales</taxon>
        <taxon>Glomeraceae</taxon>
        <taxon>Rhizophagus</taxon>
    </lineage>
</organism>
<name>A0A2I1HAH1_9GLOM</name>
<protein>
    <submittedName>
        <fullName evidence="1">Uncharacterized protein</fullName>
    </submittedName>
</protein>
<accession>A0A2I1HAH1</accession>